<keyword evidence="6" id="KW-1185">Reference proteome</keyword>
<dbReference type="Gene3D" id="3.30.830.10">
    <property type="entry name" value="Metalloenzyme, LuxS/M16 peptidase-like"/>
    <property type="match status" value="4"/>
</dbReference>
<dbReference type="GO" id="GO:0046872">
    <property type="term" value="F:metal ion binding"/>
    <property type="evidence" value="ECO:0007669"/>
    <property type="project" value="InterPro"/>
</dbReference>
<name>A0A6I3XBU7_9BURK</name>
<gene>
    <name evidence="5" type="ORF">GJV26_11885</name>
</gene>
<dbReference type="AlphaFoldDB" id="A0A6I3XBU7"/>
<protein>
    <submittedName>
        <fullName evidence="5">Insulinase family protein</fullName>
    </submittedName>
</protein>
<reference evidence="5 6" key="1">
    <citation type="submission" date="2019-11" db="EMBL/GenBank/DDBJ databases">
        <title>Draft Genome Sequences of Six Type Strains of the Genus Massilia.</title>
        <authorList>
            <person name="Miess H."/>
            <person name="Frediansyah A."/>
            <person name="Goeker M."/>
            <person name="Gross H."/>
        </authorList>
    </citation>
    <scope>NUCLEOTIDE SEQUENCE [LARGE SCALE GENOMIC DNA]</scope>
    <source>
        <strain evidence="5 6">DSM 17513</strain>
    </source>
</reference>
<dbReference type="EMBL" id="WNWM01000002">
    <property type="protein sequence ID" value="MUI13156.1"/>
    <property type="molecule type" value="Genomic_DNA"/>
</dbReference>
<dbReference type="InterPro" id="IPR011765">
    <property type="entry name" value="Pept_M16_N"/>
</dbReference>
<dbReference type="RefSeq" id="WP_155708992.1">
    <property type="nucleotide sequence ID" value="NZ_BMWU01000035.1"/>
</dbReference>
<organism evidence="5 6">
    <name type="scientific">Pseudoduganella dura</name>
    <dbReference type="NCBI Taxonomy" id="321982"/>
    <lineage>
        <taxon>Bacteria</taxon>
        <taxon>Pseudomonadati</taxon>
        <taxon>Pseudomonadota</taxon>
        <taxon>Betaproteobacteria</taxon>
        <taxon>Burkholderiales</taxon>
        <taxon>Oxalobacteraceae</taxon>
        <taxon>Telluria group</taxon>
        <taxon>Pseudoduganella</taxon>
    </lineage>
</organism>
<comment type="caution">
    <text evidence="5">The sequence shown here is derived from an EMBL/GenBank/DDBJ whole genome shotgun (WGS) entry which is preliminary data.</text>
</comment>
<feature type="domain" description="Peptidase M16 C-terminal" evidence="4">
    <location>
        <begin position="219"/>
        <end position="393"/>
    </location>
</feature>
<feature type="domain" description="Peptidase M16 N-terminal" evidence="3">
    <location>
        <begin position="65"/>
        <end position="185"/>
    </location>
</feature>
<evidence type="ECO:0000256" key="1">
    <source>
        <dbReference type="ARBA" id="ARBA00007261"/>
    </source>
</evidence>
<accession>A0A6I3XBU7</accession>
<evidence type="ECO:0000256" key="2">
    <source>
        <dbReference type="SAM" id="SignalP"/>
    </source>
</evidence>
<dbReference type="PANTHER" id="PTHR11851:SF49">
    <property type="entry name" value="MITOCHONDRIAL-PROCESSING PEPTIDASE SUBUNIT ALPHA"/>
    <property type="match status" value="1"/>
</dbReference>
<sequence>MKRTIVLAATLACIGAGSLAAPAAPKSASANASASAVAAAPWQRQAYVIPHQKFVLQNGLTLIVHTDHSVPVVGVNLWYHVGSRNEKRGKTGFAHLFEHFFFNGSENYPHGFREAMDDLGANNRNGTTNTDRTNFFEDVPVSALERTLYLEADRMGFLGNYISKDMLERERGVVQNEKRQGENQPYGRVHLEKSARMYPYSHPYSWPVIGSMEDLAAASLDDIREWYRTYYGPNNAVISLAGDITPERALELVRKYFESIPPGPPLPRTEAWIPQLERNVRDEMDDHVPQVRIYRSWHAPGWRDSGMVELGMVTDVLANTKSARLNRRLIDEKRLATAVSAGVDASELSSTFDIVVTVRAGVDPALAEKELDAVLAELLDEGPTAAEVARVKASTLASFARSIERLGGFGGRSDVLAESMTYGGAPDAYLQQLDTLSAARPATLKATAAQWLRAPHYTMTVKPFAKVSAAAATLDRKVLPALGEAPDVKFPAMQKATLSNGLQVILLERHSAPIVNVAVAIDAGTAADTPGKAGLASLTLELLNKGTRSGNRTRDAYQISDAFESLGARLFTGTGPDMSLVRLQATSAGLAPSLALLAEAVLAPSFPADEFALAKQRRLAQIAQEKAQPNALALRTLPAILYGTGSSYALPASGFDASVAGLSRDDLAAWHRAWFKPGSTTIVVTGDTTLAQVVPLLEAAFGKWQAGRAPAKSAVAAPAAATAGPAARRIYLIDKPDAQQSTILAGHLSLPPGQPEDLALEPVMQNFGGMATSRLNRNLRLDKHWSYGGTGRMTSVRGPRNFFTLIAVQSDKTRESLIEVDKEIRDIAGKRPIEGEEFTSIMRNMTSRLAGRFETINALESAALETVNLGLPEDYWANYAAGMRALDPPQLAGAAGKFIRPDDVVWLVVGDLRKIEPRIRELGWGEVTVLDNDGKPLR</sequence>
<dbReference type="InterPro" id="IPR050361">
    <property type="entry name" value="MPP/UQCRC_Complex"/>
</dbReference>
<evidence type="ECO:0000313" key="6">
    <source>
        <dbReference type="Proteomes" id="UP000431684"/>
    </source>
</evidence>
<comment type="similarity">
    <text evidence="1">Belongs to the peptidase M16 family.</text>
</comment>
<evidence type="ECO:0000259" key="4">
    <source>
        <dbReference type="Pfam" id="PF05193"/>
    </source>
</evidence>
<dbReference type="InterPro" id="IPR011249">
    <property type="entry name" value="Metalloenz_LuxS/M16"/>
</dbReference>
<dbReference type="Proteomes" id="UP000431684">
    <property type="component" value="Unassembled WGS sequence"/>
</dbReference>
<dbReference type="InterPro" id="IPR007863">
    <property type="entry name" value="Peptidase_M16_C"/>
</dbReference>
<dbReference type="OrthoDB" id="9811314at2"/>
<keyword evidence="2" id="KW-0732">Signal</keyword>
<evidence type="ECO:0000313" key="5">
    <source>
        <dbReference type="EMBL" id="MUI13156.1"/>
    </source>
</evidence>
<feature type="domain" description="Peptidase M16 N-terminal" evidence="3">
    <location>
        <begin position="504"/>
        <end position="643"/>
    </location>
</feature>
<dbReference type="Pfam" id="PF00675">
    <property type="entry name" value="Peptidase_M16"/>
    <property type="match status" value="2"/>
</dbReference>
<dbReference type="Pfam" id="PF05193">
    <property type="entry name" value="Peptidase_M16_C"/>
    <property type="match status" value="2"/>
</dbReference>
<dbReference type="SUPFAM" id="SSF63411">
    <property type="entry name" value="LuxS/MPP-like metallohydrolase"/>
    <property type="match status" value="4"/>
</dbReference>
<feature type="signal peptide" evidence="2">
    <location>
        <begin position="1"/>
        <end position="23"/>
    </location>
</feature>
<proteinExistence type="inferred from homology"/>
<dbReference type="PANTHER" id="PTHR11851">
    <property type="entry name" value="METALLOPROTEASE"/>
    <property type="match status" value="1"/>
</dbReference>
<feature type="domain" description="Peptidase M16 C-terminal" evidence="4">
    <location>
        <begin position="662"/>
        <end position="843"/>
    </location>
</feature>
<feature type="chain" id="PRO_5026180453" evidence="2">
    <location>
        <begin position="24"/>
        <end position="938"/>
    </location>
</feature>
<evidence type="ECO:0000259" key="3">
    <source>
        <dbReference type="Pfam" id="PF00675"/>
    </source>
</evidence>